<comment type="caution">
    <text evidence="1">The sequence shown here is derived from an EMBL/GenBank/DDBJ whole genome shotgun (WGS) entry which is preliminary data.</text>
</comment>
<proteinExistence type="predicted"/>
<evidence type="ECO:0008006" key="3">
    <source>
        <dbReference type="Google" id="ProtNLM"/>
    </source>
</evidence>
<dbReference type="EMBL" id="JAVREN010000025">
    <property type="protein sequence ID" value="MDT0308746.1"/>
    <property type="molecule type" value="Genomic_DNA"/>
</dbReference>
<evidence type="ECO:0000313" key="1">
    <source>
        <dbReference type="EMBL" id="MDT0308746.1"/>
    </source>
</evidence>
<evidence type="ECO:0000313" key="2">
    <source>
        <dbReference type="Proteomes" id="UP001183388"/>
    </source>
</evidence>
<keyword evidence="2" id="KW-1185">Reference proteome</keyword>
<dbReference type="Gene3D" id="1.10.287.1060">
    <property type="entry name" value="ESAT-6-like"/>
    <property type="match status" value="1"/>
</dbReference>
<protein>
    <recommendedName>
        <fullName evidence="3">PE domain-containing protein</fullName>
    </recommendedName>
</protein>
<name>A0ABU2LAZ6_9ACTN</name>
<accession>A0ABU2LAZ6</accession>
<dbReference type="Proteomes" id="UP001183388">
    <property type="component" value="Unassembled WGS sequence"/>
</dbReference>
<reference evidence="2" key="1">
    <citation type="submission" date="2023-07" db="EMBL/GenBank/DDBJ databases">
        <title>30 novel species of actinomycetes from the DSMZ collection.</title>
        <authorList>
            <person name="Nouioui I."/>
        </authorList>
    </citation>
    <scope>NUCLEOTIDE SEQUENCE [LARGE SCALE GENOMIC DNA]</scope>
    <source>
        <strain evidence="2">DSM 44917</strain>
    </source>
</reference>
<gene>
    <name evidence="1" type="ORF">RM780_17515</name>
</gene>
<organism evidence="1 2">
    <name type="scientific">Streptomyces boetiae</name>
    <dbReference type="NCBI Taxonomy" id="3075541"/>
    <lineage>
        <taxon>Bacteria</taxon>
        <taxon>Bacillati</taxon>
        <taxon>Actinomycetota</taxon>
        <taxon>Actinomycetes</taxon>
        <taxon>Kitasatosporales</taxon>
        <taxon>Streptomycetaceae</taxon>
        <taxon>Streptomyces</taxon>
    </lineage>
</organism>
<dbReference type="RefSeq" id="WP_311631686.1">
    <property type="nucleotide sequence ID" value="NZ_JAVREN010000025.1"/>
</dbReference>
<sequence>MPNISITYAEVEEAAAAMRASNRDVLTPAKDAAKTAIDAALTESLVMPETGAAISEMYTNLHTSLTELCTAVDSFAQQFIDIKNNMMEFDSDYADNIRNPR</sequence>